<gene>
    <name evidence="1" type="ORF">NPIL_31821</name>
</gene>
<sequence length="95" mass="10325">MEITENSSDTTKHVKAIIGMFRQKPAPSPVLELKAKQKLRPLLHGYSNPLNKAIQTCVRGVPGESKPSVLGIFKEHPLTWGGGGCNISGERSRCT</sequence>
<evidence type="ECO:0000313" key="2">
    <source>
        <dbReference type="Proteomes" id="UP000887013"/>
    </source>
</evidence>
<accession>A0A8X6IJA5</accession>
<reference evidence="1" key="1">
    <citation type="submission" date="2020-08" db="EMBL/GenBank/DDBJ databases">
        <title>Multicomponent nature underlies the extraordinary mechanical properties of spider dragline silk.</title>
        <authorList>
            <person name="Kono N."/>
            <person name="Nakamura H."/>
            <person name="Mori M."/>
            <person name="Yoshida Y."/>
            <person name="Ohtoshi R."/>
            <person name="Malay A.D."/>
            <person name="Moran D.A.P."/>
            <person name="Tomita M."/>
            <person name="Numata K."/>
            <person name="Arakawa K."/>
        </authorList>
    </citation>
    <scope>NUCLEOTIDE SEQUENCE</scope>
</reference>
<organism evidence="1 2">
    <name type="scientific">Nephila pilipes</name>
    <name type="common">Giant wood spider</name>
    <name type="synonym">Nephila maculata</name>
    <dbReference type="NCBI Taxonomy" id="299642"/>
    <lineage>
        <taxon>Eukaryota</taxon>
        <taxon>Metazoa</taxon>
        <taxon>Ecdysozoa</taxon>
        <taxon>Arthropoda</taxon>
        <taxon>Chelicerata</taxon>
        <taxon>Arachnida</taxon>
        <taxon>Araneae</taxon>
        <taxon>Araneomorphae</taxon>
        <taxon>Entelegynae</taxon>
        <taxon>Araneoidea</taxon>
        <taxon>Nephilidae</taxon>
        <taxon>Nephila</taxon>
    </lineage>
</organism>
<dbReference type="AlphaFoldDB" id="A0A8X6IJA5"/>
<protein>
    <submittedName>
        <fullName evidence="1">Uncharacterized protein</fullName>
    </submittedName>
</protein>
<name>A0A8X6IJA5_NEPPI</name>
<evidence type="ECO:0000313" key="1">
    <source>
        <dbReference type="EMBL" id="GFS48239.1"/>
    </source>
</evidence>
<proteinExistence type="predicted"/>
<comment type="caution">
    <text evidence="1">The sequence shown here is derived from an EMBL/GenBank/DDBJ whole genome shotgun (WGS) entry which is preliminary data.</text>
</comment>
<dbReference type="Proteomes" id="UP000887013">
    <property type="component" value="Unassembled WGS sequence"/>
</dbReference>
<dbReference type="EMBL" id="BMAW01091154">
    <property type="protein sequence ID" value="GFS48239.1"/>
    <property type="molecule type" value="Genomic_DNA"/>
</dbReference>
<keyword evidence="2" id="KW-1185">Reference proteome</keyword>